<dbReference type="InterPro" id="IPR021255">
    <property type="entry name" value="DUF2807"/>
</dbReference>
<reference evidence="3 4" key="1">
    <citation type="submission" date="2018-08" db="EMBL/GenBank/DDBJ databases">
        <title>Aphanomyces genome sequencing and annotation.</title>
        <authorList>
            <person name="Minardi D."/>
            <person name="Oidtmann B."/>
            <person name="Van Der Giezen M."/>
            <person name="Studholme D.J."/>
        </authorList>
    </citation>
    <scope>NUCLEOTIDE SEQUENCE [LARGE SCALE GENOMIC DNA]</scope>
    <source>
        <strain evidence="3 4">NJM0002</strain>
    </source>
</reference>
<comment type="caution">
    <text evidence="3">The sequence shown here is derived from an EMBL/GenBank/DDBJ whole genome shotgun (WGS) entry which is preliminary data.</text>
</comment>
<dbReference type="AlphaFoldDB" id="A0A418AZV2"/>
<dbReference type="VEuPathDB" id="FungiDB:H310_07232"/>
<organism evidence="3 4">
    <name type="scientific">Aphanomyces invadans</name>
    <dbReference type="NCBI Taxonomy" id="157072"/>
    <lineage>
        <taxon>Eukaryota</taxon>
        <taxon>Sar</taxon>
        <taxon>Stramenopiles</taxon>
        <taxon>Oomycota</taxon>
        <taxon>Saprolegniomycetes</taxon>
        <taxon>Saprolegniales</taxon>
        <taxon>Verrucalvaceae</taxon>
        <taxon>Aphanomyces</taxon>
    </lineage>
</organism>
<dbReference type="Gene3D" id="2.160.20.120">
    <property type="match status" value="2"/>
</dbReference>
<accession>A0A418AZV2</accession>
<keyword evidence="1" id="KW-0812">Transmembrane</keyword>
<dbReference type="Pfam" id="PF10988">
    <property type="entry name" value="DUF2807"/>
    <property type="match status" value="1"/>
</dbReference>
<dbReference type="Proteomes" id="UP000285060">
    <property type="component" value="Unassembled WGS sequence"/>
</dbReference>
<keyword evidence="1" id="KW-1133">Transmembrane helix</keyword>
<keyword evidence="4" id="KW-1185">Reference proteome</keyword>
<protein>
    <recommendedName>
        <fullName evidence="2">Putative auto-transporter adhesin head GIN domain-containing protein</fullName>
    </recommendedName>
</protein>
<evidence type="ECO:0000259" key="2">
    <source>
        <dbReference type="Pfam" id="PF10988"/>
    </source>
</evidence>
<gene>
    <name evidence="3" type="ORF">DYB32_003728</name>
</gene>
<dbReference type="EMBL" id="QUSY01000239">
    <property type="protein sequence ID" value="RHY31157.1"/>
    <property type="molecule type" value="Genomic_DNA"/>
</dbReference>
<evidence type="ECO:0000313" key="4">
    <source>
        <dbReference type="Proteomes" id="UP000285060"/>
    </source>
</evidence>
<evidence type="ECO:0000313" key="3">
    <source>
        <dbReference type="EMBL" id="RHY31157.1"/>
    </source>
</evidence>
<sequence length="416" mass="43370">MSETIVAPSTIVRSWNAGNATLSGLHSLLPGRLVVSFDPNLNQTAVVTLTTSAPELADLIQAEVVPSGKTSFRVDERGIHAMGSQQQLKLSLTQRDVDITASLLVEVTLHSPIAFLTTSSETIVHDGSLSLQNNAANVVVTSLGSGNVWVNALNPISVSKLDISSGGSGNVSVAAPSVSAIKRIKLSALDGGSVILQAPSVLSEELKTSVLGQGSVFVNGTVVTSELQSEVVGSGSINYYPVGHCNDSKVTILGSGNAYVASVACFETKVSLAGSGSAYVQAIDTLARSGYGSGSVKYYNVTPAHLPKAKKYQWFTPTPAQVVPTADNVYITFDVAPEPTTLKEGVEFHIVQQTGWFPWPTSETSAPVGSSALATRMGSSTSTCNLGVGALAIVLLAMVAFVVFKKRQRLGYASLQ</sequence>
<dbReference type="PANTHER" id="PTHR39200">
    <property type="entry name" value="HYPOTHETICAL EXPORTED PROTEIN"/>
    <property type="match status" value="1"/>
</dbReference>
<keyword evidence="1" id="KW-0472">Membrane</keyword>
<name>A0A418AZV2_9STRA</name>
<dbReference type="PANTHER" id="PTHR39200:SF1">
    <property type="entry name" value="AUTO-TRANSPORTER ADHESIN HEAD GIN DOMAIN-CONTAINING PROTEIN-RELATED"/>
    <property type="match status" value="1"/>
</dbReference>
<feature type="transmembrane region" description="Helical" evidence="1">
    <location>
        <begin position="386"/>
        <end position="404"/>
    </location>
</feature>
<feature type="domain" description="Putative auto-transporter adhesin head GIN" evidence="2">
    <location>
        <begin position="192"/>
        <end position="300"/>
    </location>
</feature>
<evidence type="ECO:0000256" key="1">
    <source>
        <dbReference type="SAM" id="Phobius"/>
    </source>
</evidence>
<proteinExistence type="predicted"/>